<name>A0ABX7FYJ8_BRECH</name>
<dbReference type="Proteomes" id="UP000596248">
    <property type="component" value="Chromosome"/>
</dbReference>
<dbReference type="RefSeq" id="WP_203357830.1">
    <property type="nucleotide sequence ID" value="NZ_CP069127.1"/>
</dbReference>
<feature type="transmembrane region" description="Helical" evidence="1">
    <location>
        <begin position="23"/>
        <end position="40"/>
    </location>
</feature>
<keyword evidence="1" id="KW-0812">Transmembrane</keyword>
<protein>
    <submittedName>
        <fullName evidence="2">Uncharacterized protein</fullName>
    </submittedName>
</protein>
<reference evidence="2 3" key="1">
    <citation type="submission" date="2021-01" db="EMBL/GenBank/DDBJ databases">
        <title>Identification of strong promoters based on the transcriptome of Brevibacillus choshinensis.</title>
        <authorList>
            <person name="Yao D."/>
            <person name="Zhang K."/>
            <person name="Wu J."/>
        </authorList>
    </citation>
    <scope>NUCLEOTIDE SEQUENCE [LARGE SCALE GENOMIC DNA]</scope>
    <source>
        <strain evidence="2 3">HPD31-SP3</strain>
    </source>
</reference>
<keyword evidence="3" id="KW-1185">Reference proteome</keyword>
<gene>
    <name evidence="2" type="ORF">JNE38_14485</name>
</gene>
<accession>A0ABX7FYJ8</accession>
<dbReference type="EMBL" id="CP069127">
    <property type="protein sequence ID" value="QRG70869.1"/>
    <property type="molecule type" value="Genomic_DNA"/>
</dbReference>
<proteinExistence type="predicted"/>
<sequence>MIRSEKGESAMIQFDGESFSESILFIILIALVLFGSRDIMGLSAQPTKS</sequence>
<evidence type="ECO:0000313" key="2">
    <source>
        <dbReference type="EMBL" id="QRG70869.1"/>
    </source>
</evidence>
<organism evidence="2 3">
    <name type="scientific">Brevibacillus choshinensis</name>
    <dbReference type="NCBI Taxonomy" id="54911"/>
    <lineage>
        <taxon>Bacteria</taxon>
        <taxon>Bacillati</taxon>
        <taxon>Bacillota</taxon>
        <taxon>Bacilli</taxon>
        <taxon>Bacillales</taxon>
        <taxon>Paenibacillaceae</taxon>
        <taxon>Brevibacillus</taxon>
    </lineage>
</organism>
<evidence type="ECO:0000256" key="1">
    <source>
        <dbReference type="SAM" id="Phobius"/>
    </source>
</evidence>
<keyword evidence="1" id="KW-1133">Transmembrane helix</keyword>
<keyword evidence="1" id="KW-0472">Membrane</keyword>
<evidence type="ECO:0000313" key="3">
    <source>
        <dbReference type="Proteomes" id="UP000596248"/>
    </source>
</evidence>